<name>A0A9W6NU21_9PSEU</name>
<evidence type="ECO:0000313" key="4">
    <source>
        <dbReference type="Proteomes" id="UP001143463"/>
    </source>
</evidence>
<feature type="chain" id="PRO_5040745789" description="Solute-binding protein family 3/N-terminal domain-containing protein" evidence="1">
    <location>
        <begin position="28"/>
        <end position="286"/>
    </location>
</feature>
<evidence type="ECO:0000256" key="1">
    <source>
        <dbReference type="SAM" id="SignalP"/>
    </source>
</evidence>
<dbReference type="EMBL" id="BSFQ01000001">
    <property type="protein sequence ID" value="GLL09148.1"/>
    <property type="molecule type" value="Genomic_DNA"/>
</dbReference>
<proteinExistence type="predicted"/>
<feature type="domain" description="Solute-binding protein family 3/N-terminal" evidence="2">
    <location>
        <begin position="62"/>
        <end position="276"/>
    </location>
</feature>
<gene>
    <name evidence="3" type="ORF">GCM10017577_02880</name>
</gene>
<reference evidence="3" key="1">
    <citation type="journal article" date="2014" name="Int. J. Syst. Evol. Microbiol.">
        <title>Complete genome sequence of Corynebacterium casei LMG S-19264T (=DSM 44701T), isolated from a smear-ripened cheese.</title>
        <authorList>
            <consortium name="US DOE Joint Genome Institute (JGI-PGF)"/>
            <person name="Walter F."/>
            <person name="Albersmeier A."/>
            <person name="Kalinowski J."/>
            <person name="Ruckert C."/>
        </authorList>
    </citation>
    <scope>NUCLEOTIDE SEQUENCE</scope>
    <source>
        <strain evidence="3">VKM Ac-1069</strain>
    </source>
</reference>
<dbReference type="RefSeq" id="WP_037042013.1">
    <property type="nucleotide sequence ID" value="NZ_BAAAUZ010000015.1"/>
</dbReference>
<keyword evidence="4" id="KW-1185">Reference proteome</keyword>
<keyword evidence="1" id="KW-0732">Signal</keyword>
<dbReference type="InterPro" id="IPR001638">
    <property type="entry name" value="Solute-binding_3/MltF_N"/>
</dbReference>
<protein>
    <recommendedName>
        <fullName evidence="2">Solute-binding protein family 3/N-terminal domain-containing protein</fullName>
    </recommendedName>
</protein>
<reference evidence="3" key="2">
    <citation type="submission" date="2023-01" db="EMBL/GenBank/DDBJ databases">
        <authorList>
            <person name="Sun Q."/>
            <person name="Evtushenko L."/>
        </authorList>
    </citation>
    <scope>NUCLEOTIDE SEQUENCE</scope>
    <source>
        <strain evidence="3">VKM Ac-1069</strain>
    </source>
</reference>
<evidence type="ECO:0000313" key="3">
    <source>
        <dbReference type="EMBL" id="GLL09148.1"/>
    </source>
</evidence>
<dbReference type="AlphaFoldDB" id="A0A9W6NU21"/>
<accession>A0A9W6NU21</accession>
<sequence length="286" mass="28731">MRTRGLTRLVAAVLAAGAVLVGGVGCATTPAPPVGVVQQPLPEVAADPALAAMLPPALQGGTLRVAVPGVARPASGAEEELGAALAARLGLRSLSDGVSATALPRALVGARHDVGILPVPVPEAPLGGSVLPWLEARTAIVTPPGNPDRVEPTTLCGHRIGVVAGSAQHAAVTEENLHCTDNRRPEIEIVPVGGAEDATRRLLADQLEAFVADAPAAGHAVVLGKGKLALPGTPYGEGTAGMIVDNRAVPAVRAALASLIADGTYAAVLDRWLLRDLAIDAAAVRS</sequence>
<dbReference type="SUPFAM" id="SSF53850">
    <property type="entry name" value="Periplasmic binding protein-like II"/>
    <property type="match status" value="1"/>
</dbReference>
<dbReference type="Gene3D" id="3.40.190.10">
    <property type="entry name" value="Periplasmic binding protein-like II"/>
    <property type="match status" value="2"/>
</dbReference>
<feature type="signal peptide" evidence="1">
    <location>
        <begin position="1"/>
        <end position="27"/>
    </location>
</feature>
<organism evidence="3 4">
    <name type="scientific">Pseudonocardia halophobica</name>
    <dbReference type="NCBI Taxonomy" id="29401"/>
    <lineage>
        <taxon>Bacteria</taxon>
        <taxon>Bacillati</taxon>
        <taxon>Actinomycetota</taxon>
        <taxon>Actinomycetes</taxon>
        <taxon>Pseudonocardiales</taxon>
        <taxon>Pseudonocardiaceae</taxon>
        <taxon>Pseudonocardia</taxon>
    </lineage>
</organism>
<dbReference type="SMART" id="SM00062">
    <property type="entry name" value="PBPb"/>
    <property type="match status" value="1"/>
</dbReference>
<dbReference type="Proteomes" id="UP001143463">
    <property type="component" value="Unassembled WGS sequence"/>
</dbReference>
<comment type="caution">
    <text evidence="3">The sequence shown here is derived from an EMBL/GenBank/DDBJ whole genome shotgun (WGS) entry which is preliminary data.</text>
</comment>
<evidence type="ECO:0000259" key="2">
    <source>
        <dbReference type="SMART" id="SM00062"/>
    </source>
</evidence>
<dbReference type="PROSITE" id="PS51257">
    <property type="entry name" value="PROKAR_LIPOPROTEIN"/>
    <property type="match status" value="1"/>
</dbReference>